<accession>A0A4U0SL21</accession>
<evidence type="ECO:0000259" key="2">
    <source>
        <dbReference type="Pfam" id="PF21880"/>
    </source>
</evidence>
<dbReference type="Pfam" id="PF21880">
    <property type="entry name" value="DUF6916"/>
    <property type="match status" value="1"/>
</dbReference>
<sequence length="147" mass="15890">MALTRRQICRSIGVGAALLSGSTVIGAASAATRRDGDPPVSAARSPHPYSLDYWRGVVGSTLATMDNPHLNLKVVSVRDLRHIANKSRLRGSGDVFTLLLRDTDGHRIAEGIVAFHPSGVNRFDLHIRPTEPGSDYQAVINGWLPTR</sequence>
<feature type="signal peptide" evidence="1">
    <location>
        <begin position="1"/>
        <end position="27"/>
    </location>
</feature>
<feature type="domain" description="DUF6916" evidence="2">
    <location>
        <begin position="50"/>
        <end position="140"/>
    </location>
</feature>
<keyword evidence="1" id="KW-0732">Signal</keyword>
<dbReference type="InterPro" id="IPR054209">
    <property type="entry name" value="DUF6916"/>
</dbReference>
<proteinExistence type="predicted"/>
<dbReference type="EMBL" id="SUMC01000015">
    <property type="protein sequence ID" value="TKA10336.1"/>
    <property type="molecule type" value="Genomic_DNA"/>
</dbReference>
<reference evidence="3 4" key="1">
    <citation type="submission" date="2019-04" db="EMBL/GenBank/DDBJ databases">
        <title>Streptomyces oryziradicis sp. nov., a novel actinomycete isolated from rhizosphere soil of rice (Oryza sativa L.).</title>
        <authorList>
            <person name="Li C."/>
        </authorList>
    </citation>
    <scope>NUCLEOTIDE SEQUENCE [LARGE SCALE GENOMIC DNA]</scope>
    <source>
        <strain evidence="3 4">NEAU-C40</strain>
    </source>
</reference>
<feature type="chain" id="PRO_5039362675" description="DUF6916 domain-containing protein" evidence="1">
    <location>
        <begin position="28"/>
        <end position="147"/>
    </location>
</feature>
<evidence type="ECO:0000256" key="1">
    <source>
        <dbReference type="SAM" id="SignalP"/>
    </source>
</evidence>
<keyword evidence="4" id="KW-1185">Reference proteome</keyword>
<dbReference type="RefSeq" id="WP_136724913.1">
    <property type="nucleotide sequence ID" value="NZ_SUMC01000015.1"/>
</dbReference>
<gene>
    <name evidence="3" type="ORF">FCI23_18090</name>
</gene>
<comment type="caution">
    <text evidence="3">The sequence shown here is derived from an EMBL/GenBank/DDBJ whole genome shotgun (WGS) entry which is preliminary data.</text>
</comment>
<organism evidence="3 4">
    <name type="scientific">Actinacidiphila oryziradicis</name>
    <dbReference type="NCBI Taxonomy" id="2571141"/>
    <lineage>
        <taxon>Bacteria</taxon>
        <taxon>Bacillati</taxon>
        <taxon>Actinomycetota</taxon>
        <taxon>Actinomycetes</taxon>
        <taxon>Kitasatosporales</taxon>
        <taxon>Streptomycetaceae</taxon>
        <taxon>Actinacidiphila</taxon>
    </lineage>
</organism>
<evidence type="ECO:0000313" key="3">
    <source>
        <dbReference type="EMBL" id="TKA10336.1"/>
    </source>
</evidence>
<evidence type="ECO:0000313" key="4">
    <source>
        <dbReference type="Proteomes" id="UP000305778"/>
    </source>
</evidence>
<dbReference type="AlphaFoldDB" id="A0A4U0SL21"/>
<name>A0A4U0SL21_9ACTN</name>
<protein>
    <recommendedName>
        <fullName evidence="2">DUF6916 domain-containing protein</fullName>
    </recommendedName>
</protein>
<dbReference type="Proteomes" id="UP000305778">
    <property type="component" value="Unassembled WGS sequence"/>
</dbReference>
<dbReference type="OrthoDB" id="9889892at2"/>